<comment type="caution">
    <text evidence="13">The sequence shown here is derived from an EMBL/GenBank/DDBJ whole genome shotgun (WGS) entry which is preliminary data.</text>
</comment>
<dbReference type="PANTHER" id="PTHR30040:SF2">
    <property type="entry name" value="FAD:PROTEIN FMN TRANSFERASE"/>
    <property type="match status" value="1"/>
</dbReference>
<dbReference type="PIRSF" id="PIRSF006268">
    <property type="entry name" value="ApbE"/>
    <property type="match status" value="1"/>
</dbReference>
<reference evidence="13 14" key="1">
    <citation type="submission" date="2011-02" db="EMBL/GenBank/DDBJ databases">
        <authorList>
            <person name="Nelson K.E."/>
            <person name="Sutton G."/>
            <person name="Torralba M."/>
            <person name="Durkin S."/>
            <person name="Harkins D."/>
            <person name="Montgomery R."/>
            <person name="Ziemer C."/>
            <person name="Klaassens E."/>
            <person name="Ocuiv P."/>
            <person name="Morrison M."/>
        </authorList>
    </citation>
    <scope>NUCLEOTIDE SEQUENCE [LARGE SCALE GENOMIC DNA]</scope>
    <source>
        <strain evidence="13 14">8</strain>
    </source>
</reference>
<dbReference type="GO" id="GO:0005886">
    <property type="term" value="C:plasma membrane"/>
    <property type="evidence" value="ECO:0007669"/>
    <property type="project" value="UniProtKB-SubCell"/>
</dbReference>
<dbReference type="InterPro" id="IPR024932">
    <property type="entry name" value="ApbE"/>
</dbReference>
<keyword evidence="12" id="KW-0472">Membrane</keyword>
<dbReference type="InterPro" id="IPR003374">
    <property type="entry name" value="ApbE-like_sf"/>
</dbReference>
<dbReference type="OrthoDB" id="9778595at2"/>
<comment type="subcellular location">
    <subcellularLocation>
        <location evidence="12">Cell inner membrane</location>
        <topology evidence="12">Lipid-anchor</topology>
        <orientation evidence="12">Periplasmic side</orientation>
    </subcellularLocation>
</comment>
<dbReference type="SUPFAM" id="SSF143631">
    <property type="entry name" value="ApbE-like"/>
    <property type="match status" value="1"/>
</dbReference>
<dbReference type="Proteomes" id="UP000004259">
    <property type="component" value="Unassembled WGS sequence"/>
</dbReference>
<keyword evidence="12" id="KW-0997">Cell inner membrane</keyword>
<gene>
    <name evidence="13" type="ORF">CUS_8110</name>
</gene>
<dbReference type="EC" id="2.7.1.180" evidence="1 10"/>
<dbReference type="RefSeq" id="WP_002848480.1">
    <property type="nucleotide sequence ID" value="NZ_ADKM02000062.1"/>
</dbReference>
<dbReference type="PROSITE" id="PS51257">
    <property type="entry name" value="PROKAR_LIPOPROTEIN"/>
    <property type="match status" value="1"/>
</dbReference>
<keyword evidence="3 10" id="KW-0285">Flavoprotein</keyword>
<feature type="binding site" evidence="11">
    <location>
        <position position="293"/>
    </location>
    <ligand>
        <name>Mg(2+)</name>
        <dbReference type="ChEBI" id="CHEBI:18420"/>
    </ligand>
</feature>
<evidence type="ECO:0000256" key="11">
    <source>
        <dbReference type="PIRSR" id="PIRSR006268-2"/>
    </source>
</evidence>
<keyword evidence="5 10" id="KW-0479">Metal-binding</keyword>
<evidence type="ECO:0000256" key="3">
    <source>
        <dbReference type="ARBA" id="ARBA00022630"/>
    </source>
</evidence>
<comment type="catalytic activity">
    <reaction evidence="9 10 12">
        <text>L-threonyl-[protein] + FAD = FMN-L-threonyl-[protein] + AMP + H(+)</text>
        <dbReference type="Rhea" id="RHEA:36847"/>
        <dbReference type="Rhea" id="RHEA-COMP:11060"/>
        <dbReference type="Rhea" id="RHEA-COMP:11061"/>
        <dbReference type="ChEBI" id="CHEBI:15378"/>
        <dbReference type="ChEBI" id="CHEBI:30013"/>
        <dbReference type="ChEBI" id="CHEBI:57692"/>
        <dbReference type="ChEBI" id="CHEBI:74257"/>
        <dbReference type="ChEBI" id="CHEBI:456215"/>
        <dbReference type="EC" id="2.7.1.180"/>
    </reaction>
</comment>
<evidence type="ECO:0000256" key="4">
    <source>
        <dbReference type="ARBA" id="ARBA00022679"/>
    </source>
</evidence>
<keyword evidence="4 10" id="KW-0808">Transferase</keyword>
<evidence type="ECO:0000256" key="2">
    <source>
        <dbReference type="ARBA" id="ARBA00016337"/>
    </source>
</evidence>
<dbReference type="GO" id="GO:0046872">
    <property type="term" value="F:metal ion binding"/>
    <property type="evidence" value="ECO:0007669"/>
    <property type="project" value="UniProtKB-UniRule"/>
</dbReference>
<evidence type="ECO:0000256" key="5">
    <source>
        <dbReference type="ARBA" id="ARBA00022723"/>
    </source>
</evidence>
<evidence type="ECO:0000256" key="6">
    <source>
        <dbReference type="ARBA" id="ARBA00022827"/>
    </source>
</evidence>
<dbReference type="AlphaFoldDB" id="E9SAZ7"/>
<comment type="similarity">
    <text evidence="10 12">Belongs to the ApbE family.</text>
</comment>
<evidence type="ECO:0000256" key="12">
    <source>
        <dbReference type="RuleBase" id="RU363002"/>
    </source>
</evidence>
<protein>
    <recommendedName>
        <fullName evidence="2 10">FAD:protein FMN transferase</fullName>
        <ecNumber evidence="1 10">2.7.1.180</ecNumber>
    </recommendedName>
    <alternativeName>
        <fullName evidence="8 10">Flavin transferase</fullName>
    </alternativeName>
</protein>
<dbReference type="PANTHER" id="PTHR30040">
    <property type="entry name" value="THIAMINE BIOSYNTHESIS LIPOPROTEIN APBE"/>
    <property type="match status" value="1"/>
</dbReference>
<dbReference type="eggNOG" id="COG1477">
    <property type="taxonomic scope" value="Bacteria"/>
</dbReference>
<evidence type="ECO:0000256" key="9">
    <source>
        <dbReference type="ARBA" id="ARBA00048540"/>
    </source>
</evidence>
<keyword evidence="7 10" id="KW-0460">Magnesium</keyword>
<keyword evidence="6 10" id="KW-0274">FAD</keyword>
<feature type="binding site" evidence="11">
    <location>
        <position position="289"/>
    </location>
    <ligand>
        <name>Mg(2+)</name>
        <dbReference type="ChEBI" id="CHEBI:18420"/>
    </ligand>
</feature>
<dbReference type="STRING" id="246199.CUS_8110"/>
<feature type="chain" id="PRO_5039747618" description="FAD:protein FMN transferase" evidence="12">
    <location>
        <begin position="22"/>
        <end position="347"/>
    </location>
</feature>
<dbReference type="GO" id="GO:0016740">
    <property type="term" value="F:transferase activity"/>
    <property type="evidence" value="ECO:0007669"/>
    <property type="project" value="UniProtKB-UniRule"/>
</dbReference>
<keyword evidence="12" id="KW-0449">Lipoprotein</keyword>
<evidence type="ECO:0000313" key="14">
    <source>
        <dbReference type="Proteomes" id="UP000004259"/>
    </source>
</evidence>
<evidence type="ECO:0000256" key="7">
    <source>
        <dbReference type="ARBA" id="ARBA00022842"/>
    </source>
</evidence>
<feature type="binding site" evidence="11">
    <location>
        <position position="176"/>
    </location>
    <ligand>
        <name>Mg(2+)</name>
        <dbReference type="ChEBI" id="CHEBI:18420"/>
    </ligand>
</feature>
<accession>E9SAZ7</accession>
<keyword evidence="12" id="KW-0732">Signal</keyword>
<keyword evidence="14" id="KW-1185">Reference proteome</keyword>
<organism evidence="13 14">
    <name type="scientific">Ruminococcus albus 8</name>
    <dbReference type="NCBI Taxonomy" id="246199"/>
    <lineage>
        <taxon>Bacteria</taxon>
        <taxon>Bacillati</taxon>
        <taxon>Bacillota</taxon>
        <taxon>Clostridia</taxon>
        <taxon>Eubacteriales</taxon>
        <taxon>Oscillospiraceae</taxon>
        <taxon>Ruminococcus</taxon>
    </lineage>
</organism>
<evidence type="ECO:0000256" key="8">
    <source>
        <dbReference type="ARBA" id="ARBA00031306"/>
    </source>
</evidence>
<evidence type="ECO:0000256" key="1">
    <source>
        <dbReference type="ARBA" id="ARBA00011955"/>
    </source>
</evidence>
<comment type="function">
    <text evidence="12">Flavin transferase that catalyzes the transfer of the FMN moiety of FAD and its covalent binding to the hydroxyl group of a threonine residue in a target flavoprotein.</text>
</comment>
<dbReference type="Pfam" id="PF02424">
    <property type="entry name" value="ApbE"/>
    <property type="match status" value="1"/>
</dbReference>
<keyword evidence="12" id="KW-1003">Cell membrane</keyword>
<evidence type="ECO:0000256" key="10">
    <source>
        <dbReference type="PIRNR" id="PIRNR006268"/>
    </source>
</evidence>
<sequence length="347" mass="36801">MPEISRVLPMLMCLTLLTSCASDKAVSSTAADPNAKSSGSIFAMDTYITVTAYGENGDAGISAAKDEISRLEKMWSVTDENSEIYAVDHAGSAEMSISDETAELIEFALDMHERTGGALDISLYPVLCAWGFTTGEYRVPDDDEIAGLLARTGVGKIKLSGNNITLPDGMEIDLGAVAKGCAGDKAAAALKESGVECALLDLGGNIQTVGETKPDGKKWKIGIRDPYGEGSVATLEIGESAVITSGGYERYFEEDGVVYKHILDPKTGRPAESGLVSATAIGKEGRYCDSLSTSLYVLGAEGAEKLWRESEDFDMVLIAEDGSFIITEGIEDSFALTVPAEMKVLKR</sequence>
<comment type="cofactor">
    <cofactor evidence="11">
        <name>Mg(2+)</name>
        <dbReference type="ChEBI" id="CHEBI:18420"/>
    </cofactor>
    <cofactor evidence="11">
        <name>Mn(2+)</name>
        <dbReference type="ChEBI" id="CHEBI:29035"/>
    </cofactor>
    <text evidence="11">Magnesium. Can also use manganese.</text>
</comment>
<feature type="signal peptide" evidence="12">
    <location>
        <begin position="1"/>
        <end position="21"/>
    </location>
</feature>
<evidence type="ECO:0000313" key="13">
    <source>
        <dbReference type="EMBL" id="EGC03650.1"/>
    </source>
</evidence>
<dbReference type="EMBL" id="ADKM02000062">
    <property type="protein sequence ID" value="EGC03650.1"/>
    <property type="molecule type" value="Genomic_DNA"/>
</dbReference>
<proteinExistence type="inferred from homology"/>
<dbReference type="Gene3D" id="3.10.520.10">
    <property type="entry name" value="ApbE-like domains"/>
    <property type="match status" value="1"/>
</dbReference>
<name>E9SAZ7_RUMAL</name>